<evidence type="ECO:0000313" key="1">
    <source>
        <dbReference type="EMBL" id="SFM84644.1"/>
    </source>
</evidence>
<protein>
    <submittedName>
        <fullName evidence="1">Rhodopirellula transposase DDE domain-containing protein</fullName>
    </submittedName>
</protein>
<sequence>MQIEEGLRDTKSTHYGSGQLHLTFGSSFKTSHFIVDGLEGWLQAIPKEKQVVMTHIQLKVDNGQESSGVRKWCGALSSMLMHELIMLSIPLKNVDEHV</sequence>
<dbReference type="EMBL" id="FOUB01000060">
    <property type="protein sequence ID" value="SFM84644.1"/>
    <property type="molecule type" value="Genomic_DNA"/>
</dbReference>
<name>A0A1I4U6K8_9PROT</name>
<keyword evidence="2" id="KW-1185">Reference proteome</keyword>
<reference evidence="2" key="1">
    <citation type="submission" date="2016-10" db="EMBL/GenBank/DDBJ databases">
        <authorList>
            <person name="Varghese N."/>
            <person name="Submissions S."/>
        </authorList>
    </citation>
    <scope>NUCLEOTIDE SEQUENCE [LARGE SCALE GENOMIC DNA]</scope>
    <source>
        <strain evidence="2">Nm44</strain>
    </source>
</reference>
<proteinExistence type="predicted"/>
<gene>
    <name evidence="1" type="ORF">SAMN05421863_106010</name>
</gene>
<dbReference type="OrthoDB" id="149069at2"/>
<organism evidence="1 2">
    <name type="scientific">Nitrosomonas communis</name>
    <dbReference type="NCBI Taxonomy" id="44574"/>
    <lineage>
        <taxon>Bacteria</taxon>
        <taxon>Pseudomonadati</taxon>
        <taxon>Pseudomonadota</taxon>
        <taxon>Betaproteobacteria</taxon>
        <taxon>Nitrosomonadales</taxon>
        <taxon>Nitrosomonadaceae</taxon>
        <taxon>Nitrosomonas</taxon>
    </lineage>
</organism>
<dbReference type="Proteomes" id="UP000183287">
    <property type="component" value="Unassembled WGS sequence"/>
</dbReference>
<evidence type="ECO:0000313" key="2">
    <source>
        <dbReference type="Proteomes" id="UP000183287"/>
    </source>
</evidence>
<dbReference type="InterPro" id="IPR011518">
    <property type="entry name" value="Transposase_36"/>
</dbReference>
<accession>A0A1I4U6K8</accession>
<dbReference type="Pfam" id="PF07592">
    <property type="entry name" value="DDE_Tnp_ISAZ013"/>
    <property type="match status" value="1"/>
</dbReference>
<dbReference type="AlphaFoldDB" id="A0A1I4U6K8"/>